<dbReference type="RefSeq" id="WP_141491912.1">
    <property type="nucleotide sequence ID" value="NZ_CP032485.1"/>
</dbReference>
<name>A0A4Y6V6G2_9PROT</name>
<keyword evidence="2" id="KW-1185">Reference proteome</keyword>
<dbReference type="Proteomes" id="UP000317214">
    <property type="component" value="Chromosome"/>
</dbReference>
<dbReference type="OrthoDB" id="7251154at2"/>
<gene>
    <name evidence="1" type="ORF">D5366_01020</name>
</gene>
<evidence type="ECO:0000313" key="2">
    <source>
        <dbReference type="Proteomes" id="UP000317214"/>
    </source>
</evidence>
<reference evidence="1 2" key="1">
    <citation type="submission" date="2018-09" db="EMBL/GenBank/DDBJ databases">
        <title>The complete genome sequence of Neokomagataea tanensis NBRC 106556(T).</title>
        <authorList>
            <person name="Chua K.-O."/>
            <person name="See-Too W.-S."/>
            <person name="Hong K.-W."/>
            <person name="Yin W.-F."/>
            <person name="Chan K.-G."/>
        </authorList>
    </citation>
    <scope>NUCLEOTIDE SEQUENCE [LARGE SCALE GENOMIC DNA]</scope>
    <source>
        <strain evidence="2">AH13 \ NBRC 106556</strain>
    </source>
</reference>
<dbReference type="EMBL" id="CP032485">
    <property type="protein sequence ID" value="QDH24077.1"/>
    <property type="molecule type" value="Genomic_DNA"/>
</dbReference>
<dbReference type="KEGG" id="ntn:D5366_01020"/>
<evidence type="ECO:0000313" key="1">
    <source>
        <dbReference type="EMBL" id="QDH24077.1"/>
    </source>
</evidence>
<dbReference type="AlphaFoldDB" id="A0A4Y6V6G2"/>
<accession>A0A4Y6V6G2</accession>
<organism evidence="1 2">
    <name type="scientific">Neokomagataea tanensis</name>
    <dbReference type="NCBI Taxonomy" id="661191"/>
    <lineage>
        <taxon>Bacteria</taxon>
        <taxon>Pseudomonadati</taxon>
        <taxon>Pseudomonadota</taxon>
        <taxon>Alphaproteobacteria</taxon>
        <taxon>Acetobacterales</taxon>
        <taxon>Acetobacteraceae</taxon>
        <taxon>Neokomagataea</taxon>
    </lineage>
</organism>
<protein>
    <submittedName>
        <fullName evidence="1">DUF2125 domain-containing protein</fullName>
    </submittedName>
</protein>
<proteinExistence type="predicted"/>
<sequence length="348" mass="37715">MQYSRSIHTLRLTAVLALLLCALGWTGWITTQHIFAARAEALIAEARAQGWTINYQSKKSSGGPFSSKLRFSNISATLNDTKSGFSVAWRGTGAEFGGNWFSILRHPHSIQLIGAQAARLIYADKALTFLSHDAILTVSTGKPLFFFTAPALSIGITSPDFTHSLTLSKPSLAMLCPAQSSTDNPVYGLRAGSPLGTSDVPYLSKITHLEWSTTLTVPHPIDAKSPTSGTLRIPLSSLVVDTPFGPIDLGVSGELRLPELNGSVSVTLPHWRAAAQAALKAEQSRSSLPLDIQEKLNSFFVTSNQIMSQPETPLSVQIQVLRGEPQAQILEFFLKMSTRKIDAKTEEE</sequence>